<name>B7X3R3_COMTK</name>
<evidence type="ECO:0000313" key="2">
    <source>
        <dbReference type="Proteomes" id="UP000003039"/>
    </source>
</evidence>
<comment type="caution">
    <text evidence="1">The sequence shown here is derived from an EMBL/GenBank/DDBJ whole genome shotgun (WGS) entry which is preliminary data.</text>
</comment>
<sequence length="40" mass="4215">MRPGTIGHPESKKACAVEPRRPLTGMPAQLASVMVTLVSP</sequence>
<gene>
    <name evidence="1" type="ORF">CtesDRAFT_PD1690</name>
</gene>
<evidence type="ECO:0000313" key="1">
    <source>
        <dbReference type="EMBL" id="EED66744.1"/>
    </source>
</evidence>
<protein>
    <submittedName>
        <fullName evidence="1">Uncharacterized protein</fullName>
    </submittedName>
</protein>
<dbReference type="Proteomes" id="UP000003039">
    <property type="component" value="Unassembled WGS sequence"/>
</dbReference>
<dbReference type="AlphaFoldDB" id="B7X3R3"/>
<reference evidence="1 2" key="1">
    <citation type="journal article" date="2004" name="Appl. Environ. Microbiol.">
        <title>Mineralization of individual congeners of linear alkylbenzenesulfonate by defined pairs of heterotrophic bacteria.</title>
        <authorList>
            <person name="Schleheck D."/>
            <person name="Knepper T.P."/>
            <person name="Fischer K."/>
            <person name="Cook A.M."/>
        </authorList>
    </citation>
    <scope>NUCLEOTIDE SEQUENCE [LARGE SCALE GENOMIC DNA]</scope>
    <source>
        <strain evidence="2">DSM 14576 / KF-1</strain>
    </source>
</reference>
<accession>B7X3R3</accession>
<dbReference type="EMBL" id="AAUJ02000001">
    <property type="protein sequence ID" value="EED66744.1"/>
    <property type="molecule type" value="Genomic_DNA"/>
</dbReference>
<proteinExistence type="predicted"/>
<organism evidence="1 2">
    <name type="scientific">Comamonas testosteroni (strain DSM 14576 / KF-1)</name>
    <name type="common">Pseudomonas testosteroni</name>
    <dbReference type="NCBI Taxonomy" id="399795"/>
    <lineage>
        <taxon>Bacteria</taxon>
        <taxon>Pseudomonadati</taxon>
        <taxon>Pseudomonadota</taxon>
        <taxon>Betaproteobacteria</taxon>
        <taxon>Burkholderiales</taxon>
        <taxon>Comamonadaceae</taxon>
        <taxon>Comamonas</taxon>
    </lineage>
</organism>